<dbReference type="InterPro" id="IPR053134">
    <property type="entry name" value="RNA-dir_DNA_polymerase"/>
</dbReference>
<evidence type="ECO:0000313" key="2">
    <source>
        <dbReference type="EMBL" id="CAC5380842.1"/>
    </source>
</evidence>
<gene>
    <name evidence="2" type="ORF">MCOR_16772</name>
</gene>
<evidence type="ECO:0000313" key="3">
    <source>
        <dbReference type="Proteomes" id="UP000507470"/>
    </source>
</evidence>
<organism evidence="2 3">
    <name type="scientific">Mytilus coruscus</name>
    <name type="common">Sea mussel</name>
    <dbReference type="NCBI Taxonomy" id="42192"/>
    <lineage>
        <taxon>Eukaryota</taxon>
        <taxon>Metazoa</taxon>
        <taxon>Spiralia</taxon>
        <taxon>Lophotrochozoa</taxon>
        <taxon>Mollusca</taxon>
        <taxon>Bivalvia</taxon>
        <taxon>Autobranchia</taxon>
        <taxon>Pteriomorphia</taxon>
        <taxon>Mytilida</taxon>
        <taxon>Mytiloidea</taxon>
        <taxon>Mytilidae</taxon>
        <taxon>Mytilinae</taxon>
        <taxon>Mytilus</taxon>
    </lineage>
</organism>
<sequence>MHSLNNSATNASDNEQQQEEIINTDPISIASIKEAFLKRFKPLIKQGVKLTDLKHGETESVDEYIHRALSLNSEKSVSEDFLVSITEKGFRKNLAHIIIPHRPQTMEQLREIAAVSEVTVSVTAQPNSPTDLTATINNAVRSAVQSCEANQANLLNALLSKMETTLSAVNRPEQHRVRFSDRQQNSQNYKECKYCGVRSCTIRSYCLASNKTCHFCKKLGHFKKASLKLKRAQGSQSDYGREPVRHKDKQSGVINLIAKMDADKSTTHVSVADKNVRLRANKKIAKVEQVNTELIQNLDESSPSVSSVNTRSKVSDSDLEFDLSQSDLTEPEKAKLKLFLKENRTSFATNLAKLDKTEVYKHKIVIVPGARPVKQHFYRQSLQVKREMENQIQDLLKHNIIEKSNSDWLSPVVMIPKKNTGTWRLAIDYRKVNKVTVPMNFPLPQIESVFDTLGEAKPLILQILILRISFGKFHMMKIQNIKVHLSHNLVFMNEIA</sequence>
<dbReference type="PANTHER" id="PTHR24559:SF444">
    <property type="entry name" value="REVERSE TRANSCRIPTASE DOMAIN-CONTAINING PROTEIN"/>
    <property type="match status" value="1"/>
</dbReference>
<feature type="compositionally biased region" description="Polar residues" evidence="1">
    <location>
        <begin position="1"/>
        <end position="21"/>
    </location>
</feature>
<proteinExistence type="predicted"/>
<dbReference type="EMBL" id="CACVKT020002953">
    <property type="protein sequence ID" value="CAC5380842.1"/>
    <property type="molecule type" value="Genomic_DNA"/>
</dbReference>
<dbReference type="PANTHER" id="PTHR24559">
    <property type="entry name" value="TRANSPOSON TY3-I GAG-POL POLYPROTEIN"/>
    <property type="match status" value="1"/>
</dbReference>
<name>A0A6J8BA78_MYTCO</name>
<dbReference type="InterPro" id="IPR043502">
    <property type="entry name" value="DNA/RNA_pol_sf"/>
</dbReference>
<dbReference type="SUPFAM" id="SSF56672">
    <property type="entry name" value="DNA/RNA polymerases"/>
    <property type="match status" value="1"/>
</dbReference>
<dbReference type="Proteomes" id="UP000507470">
    <property type="component" value="Unassembled WGS sequence"/>
</dbReference>
<evidence type="ECO:0000256" key="1">
    <source>
        <dbReference type="SAM" id="MobiDB-lite"/>
    </source>
</evidence>
<reference evidence="2 3" key="1">
    <citation type="submission" date="2020-06" db="EMBL/GenBank/DDBJ databases">
        <authorList>
            <person name="Li R."/>
            <person name="Bekaert M."/>
        </authorList>
    </citation>
    <scope>NUCLEOTIDE SEQUENCE [LARGE SCALE GENOMIC DNA]</scope>
    <source>
        <strain evidence="3">wild</strain>
    </source>
</reference>
<dbReference type="AlphaFoldDB" id="A0A6J8BA78"/>
<dbReference type="OrthoDB" id="10064107at2759"/>
<feature type="region of interest" description="Disordered" evidence="1">
    <location>
        <begin position="1"/>
        <end position="22"/>
    </location>
</feature>
<evidence type="ECO:0008006" key="4">
    <source>
        <dbReference type="Google" id="ProtNLM"/>
    </source>
</evidence>
<accession>A0A6J8BA78</accession>
<protein>
    <recommendedName>
        <fullName evidence="4">Reverse transcriptase domain-containing protein</fullName>
    </recommendedName>
</protein>
<dbReference type="Gene3D" id="3.10.10.10">
    <property type="entry name" value="HIV Type 1 Reverse Transcriptase, subunit A, domain 1"/>
    <property type="match status" value="1"/>
</dbReference>
<keyword evidence="3" id="KW-1185">Reference proteome</keyword>